<keyword evidence="4" id="KW-1185">Reference proteome</keyword>
<accession>A0A6G6Y9C3</accession>
<evidence type="ECO:0000313" key="3">
    <source>
        <dbReference type="EMBL" id="QIG81519.1"/>
    </source>
</evidence>
<dbReference type="KEGG" id="spzr:G5C33_18160"/>
<proteinExistence type="predicted"/>
<dbReference type="AlphaFoldDB" id="A0A6G6Y9C3"/>
<reference evidence="3 4" key="1">
    <citation type="submission" date="2020-02" db="EMBL/GenBank/DDBJ databases">
        <authorList>
            <person name="Zheng R.K."/>
            <person name="Sun C.M."/>
        </authorList>
    </citation>
    <scope>NUCLEOTIDE SEQUENCE [LARGE SCALE GENOMIC DNA]</scope>
    <source>
        <strain evidence="4">zrk23</strain>
    </source>
</reference>
<dbReference type="InterPro" id="IPR003779">
    <property type="entry name" value="CMD-like"/>
</dbReference>
<dbReference type="InterPro" id="IPR052512">
    <property type="entry name" value="4CMD/NDH-1_regulator"/>
</dbReference>
<dbReference type="Gene3D" id="1.20.1290.10">
    <property type="entry name" value="AhpD-like"/>
    <property type="match status" value="1"/>
</dbReference>
<dbReference type="PANTHER" id="PTHR33570">
    <property type="entry name" value="4-CARBOXYMUCONOLACTONE DECARBOXYLASE FAMILY PROTEIN"/>
    <property type="match status" value="1"/>
</dbReference>
<sequence>MPMLDPADRSQTGLDTEARSTGRDPVQPKTLLEESWRDFVWAEVWTRPGLPLRARYLVAMATAATCNLEDGQIDDFVRGALTNKELTLAELREAALHLAVYAGWGNGGRLDRAVTRVAEELGLPPAEVPPIRGEAWDPQERNDEGHAEFDKVMLFPPGPPKTPYLQGINNFVFGEMWRRRGLDEPSRRWITLVGVCESGAEIPIRSHIHAAMASGNCQPDEMLEFVLQYGTHAGWPKASRMQMVILEMIDKVAKGLPWHAPKA</sequence>
<feature type="region of interest" description="Disordered" evidence="1">
    <location>
        <begin position="1"/>
        <end position="28"/>
    </location>
</feature>
<dbReference type="Proteomes" id="UP000501568">
    <property type="component" value="Chromosome"/>
</dbReference>
<dbReference type="GO" id="GO:0051920">
    <property type="term" value="F:peroxiredoxin activity"/>
    <property type="evidence" value="ECO:0007669"/>
    <property type="project" value="InterPro"/>
</dbReference>
<evidence type="ECO:0000313" key="4">
    <source>
        <dbReference type="Proteomes" id="UP000501568"/>
    </source>
</evidence>
<organism evidence="3 4">
    <name type="scientific">Stakelama tenebrarum</name>
    <dbReference type="NCBI Taxonomy" id="2711215"/>
    <lineage>
        <taxon>Bacteria</taxon>
        <taxon>Pseudomonadati</taxon>
        <taxon>Pseudomonadota</taxon>
        <taxon>Alphaproteobacteria</taxon>
        <taxon>Sphingomonadales</taxon>
        <taxon>Sphingomonadaceae</taxon>
        <taxon>Stakelama</taxon>
    </lineage>
</organism>
<gene>
    <name evidence="3" type="ORF">G5C33_18160</name>
</gene>
<evidence type="ECO:0000256" key="1">
    <source>
        <dbReference type="SAM" id="MobiDB-lite"/>
    </source>
</evidence>
<feature type="domain" description="Carboxymuconolactone decarboxylase-like" evidence="2">
    <location>
        <begin position="34"/>
        <end position="105"/>
    </location>
</feature>
<dbReference type="PANTHER" id="PTHR33570:SF2">
    <property type="entry name" value="CARBOXYMUCONOLACTONE DECARBOXYLASE-LIKE DOMAIN-CONTAINING PROTEIN"/>
    <property type="match status" value="1"/>
</dbReference>
<evidence type="ECO:0000259" key="2">
    <source>
        <dbReference type="Pfam" id="PF02627"/>
    </source>
</evidence>
<protein>
    <submittedName>
        <fullName evidence="3">Gamma-carboxymuconolactone decarboxylase</fullName>
    </submittedName>
</protein>
<dbReference type="EMBL" id="CP049109">
    <property type="protein sequence ID" value="QIG81519.1"/>
    <property type="molecule type" value="Genomic_DNA"/>
</dbReference>
<name>A0A6G6Y9C3_9SPHN</name>
<dbReference type="RefSeq" id="WP_165328446.1">
    <property type="nucleotide sequence ID" value="NZ_CP049109.1"/>
</dbReference>
<dbReference type="Pfam" id="PF02627">
    <property type="entry name" value="CMD"/>
    <property type="match status" value="1"/>
</dbReference>
<dbReference type="InterPro" id="IPR029032">
    <property type="entry name" value="AhpD-like"/>
</dbReference>
<dbReference type="SUPFAM" id="SSF69118">
    <property type="entry name" value="AhpD-like"/>
    <property type="match status" value="2"/>
</dbReference>